<dbReference type="Pfam" id="PF26549">
    <property type="entry name" value="Tricorn_N"/>
    <property type="match status" value="1"/>
</dbReference>
<dbReference type="Proteomes" id="UP001330184">
    <property type="component" value="Chromosome"/>
</dbReference>
<evidence type="ECO:0000256" key="1">
    <source>
        <dbReference type="ARBA" id="ARBA00009820"/>
    </source>
</evidence>
<comment type="similarity">
    <text evidence="1">Belongs to the TolB family.</text>
</comment>
<dbReference type="RefSeq" id="WP_252078972.1">
    <property type="nucleotide sequence ID" value="NZ_AP027268.1"/>
</dbReference>
<dbReference type="AlphaFoldDB" id="A0AA48HR51"/>
<dbReference type="EMBL" id="AP027268">
    <property type="protein sequence ID" value="BDW92876.1"/>
    <property type="molecule type" value="Genomic_DNA"/>
</dbReference>
<keyword evidence="3" id="KW-1185">Reference proteome</keyword>
<sequence>MKKVKTLISAILVFGFIASCKKSDSHKSITHPIAYSSNESGNREIYLTDTEGKSKIKITNYSGSDGYPEWSPNGKRIAFYAKYDKNKTWSIHTMNSDGTDRKRLTHAKNTWDASPTWSPDGKKIAFGRHYKNAEGIDQEEIWIMNADGSEQTRIEPLTGGSPCFMKDGRILFHSKSEDSEICIANSDGSNIITLTNNTAEDWWPKISPNGKQIAYSSDRDGNFEIYVMNTDGSNQKRLTFNTILDGDVSWSPDGNKIIFISDTEDYFDIYLVNKDGSGLKKIIDNGSQPSWFKAMR</sequence>
<organism evidence="2 3">
    <name type="scientific">Flagellimonas marinaquae</name>
    <dbReference type="NCBI Taxonomy" id="254955"/>
    <lineage>
        <taxon>Bacteria</taxon>
        <taxon>Pseudomonadati</taxon>
        <taxon>Bacteroidota</taxon>
        <taxon>Flavobacteriia</taxon>
        <taxon>Flavobacteriales</taxon>
        <taxon>Flavobacteriaceae</taxon>
        <taxon>Flagellimonas</taxon>
    </lineage>
</organism>
<accession>A0AA48HR51</accession>
<protein>
    <recommendedName>
        <fullName evidence="4">DUF5050 domain-containing protein</fullName>
    </recommendedName>
</protein>
<dbReference type="PANTHER" id="PTHR36842">
    <property type="entry name" value="PROTEIN TOLB HOMOLOG"/>
    <property type="match status" value="1"/>
</dbReference>
<dbReference type="Gene3D" id="2.120.10.30">
    <property type="entry name" value="TolB, C-terminal domain"/>
    <property type="match status" value="2"/>
</dbReference>
<name>A0AA48HR51_9FLAO</name>
<dbReference type="InterPro" id="IPR011042">
    <property type="entry name" value="6-blade_b-propeller_TolB-like"/>
</dbReference>
<dbReference type="PROSITE" id="PS51257">
    <property type="entry name" value="PROKAR_LIPOPROTEIN"/>
    <property type="match status" value="1"/>
</dbReference>
<evidence type="ECO:0008006" key="4">
    <source>
        <dbReference type="Google" id="ProtNLM"/>
    </source>
</evidence>
<dbReference type="Pfam" id="PF07676">
    <property type="entry name" value="PD40"/>
    <property type="match status" value="2"/>
</dbReference>
<proteinExistence type="inferred from homology"/>
<dbReference type="InterPro" id="IPR011659">
    <property type="entry name" value="WD40"/>
</dbReference>
<evidence type="ECO:0000313" key="2">
    <source>
        <dbReference type="EMBL" id="BDW92876.1"/>
    </source>
</evidence>
<reference evidence="2 3" key="1">
    <citation type="submission" date="2023-01" db="EMBL/GenBank/DDBJ databases">
        <title>Complete genome sequence of Muricauda aquimarina strain IFOP_LL357.</title>
        <authorList>
            <person name="Gajardo G."/>
            <person name="Ueki S."/>
            <person name="Maruyama F."/>
        </authorList>
    </citation>
    <scope>NUCLEOTIDE SEQUENCE [LARGE SCALE GENOMIC DNA]</scope>
    <source>
        <strain evidence="2 3">IFOP_LL357</strain>
    </source>
</reference>
<gene>
    <name evidence="2" type="ORF">MACH07_17080</name>
</gene>
<dbReference type="PANTHER" id="PTHR36842:SF1">
    <property type="entry name" value="PROTEIN TOLB"/>
    <property type="match status" value="1"/>
</dbReference>
<dbReference type="SUPFAM" id="SSF69304">
    <property type="entry name" value="Tricorn protease N-terminal domain"/>
    <property type="match status" value="1"/>
</dbReference>
<evidence type="ECO:0000313" key="3">
    <source>
        <dbReference type="Proteomes" id="UP001330184"/>
    </source>
</evidence>